<sequence>MHFFLRLPSSFCWDGNSSLLKAVHRKRLVFFLNMWVRTQGCDQ</sequence>
<evidence type="ECO:0000313" key="1">
    <source>
        <dbReference type="EMBL" id="JAE36860.1"/>
    </source>
</evidence>
<name>A0A0A9HI59_ARUDO</name>
<reference evidence="1" key="2">
    <citation type="journal article" date="2015" name="Data Brief">
        <title>Shoot transcriptome of the giant reed, Arundo donax.</title>
        <authorList>
            <person name="Barrero R.A."/>
            <person name="Guerrero F.D."/>
            <person name="Moolhuijzen P."/>
            <person name="Goolsby J.A."/>
            <person name="Tidwell J."/>
            <person name="Bellgard S.E."/>
            <person name="Bellgard M.I."/>
        </authorList>
    </citation>
    <scope>NUCLEOTIDE SEQUENCE</scope>
    <source>
        <tissue evidence="1">Shoot tissue taken approximately 20 cm above the soil surface</tissue>
    </source>
</reference>
<accession>A0A0A9HI59</accession>
<dbReference type="EMBL" id="GBRH01161036">
    <property type="protein sequence ID" value="JAE36860.1"/>
    <property type="molecule type" value="Transcribed_RNA"/>
</dbReference>
<dbReference type="AlphaFoldDB" id="A0A0A9HI59"/>
<reference evidence="1" key="1">
    <citation type="submission" date="2014-09" db="EMBL/GenBank/DDBJ databases">
        <authorList>
            <person name="Magalhaes I.L.F."/>
            <person name="Oliveira U."/>
            <person name="Santos F.R."/>
            <person name="Vidigal T.H.D.A."/>
            <person name="Brescovit A.D."/>
            <person name="Santos A.J."/>
        </authorList>
    </citation>
    <scope>NUCLEOTIDE SEQUENCE</scope>
    <source>
        <tissue evidence="1">Shoot tissue taken approximately 20 cm above the soil surface</tissue>
    </source>
</reference>
<organism evidence="1">
    <name type="scientific">Arundo donax</name>
    <name type="common">Giant reed</name>
    <name type="synonym">Donax arundinaceus</name>
    <dbReference type="NCBI Taxonomy" id="35708"/>
    <lineage>
        <taxon>Eukaryota</taxon>
        <taxon>Viridiplantae</taxon>
        <taxon>Streptophyta</taxon>
        <taxon>Embryophyta</taxon>
        <taxon>Tracheophyta</taxon>
        <taxon>Spermatophyta</taxon>
        <taxon>Magnoliopsida</taxon>
        <taxon>Liliopsida</taxon>
        <taxon>Poales</taxon>
        <taxon>Poaceae</taxon>
        <taxon>PACMAD clade</taxon>
        <taxon>Arundinoideae</taxon>
        <taxon>Arundineae</taxon>
        <taxon>Arundo</taxon>
    </lineage>
</organism>
<proteinExistence type="predicted"/>
<protein>
    <submittedName>
        <fullName evidence="1">Uncharacterized protein</fullName>
    </submittedName>
</protein>